<accession>A0A074LCY4</accession>
<evidence type="ECO:0008006" key="3">
    <source>
        <dbReference type="Google" id="ProtNLM"/>
    </source>
</evidence>
<dbReference type="AlphaFoldDB" id="A0A074LCY4"/>
<dbReference type="STRING" id="1048983.EL17_24025"/>
<comment type="caution">
    <text evidence="1">The sequence shown here is derived from an EMBL/GenBank/DDBJ whole genome shotgun (WGS) entry which is preliminary data.</text>
</comment>
<gene>
    <name evidence="1" type="ORF">EL17_24025</name>
</gene>
<dbReference type="EMBL" id="JMIH01000052">
    <property type="protein sequence ID" value="KEO71617.1"/>
    <property type="molecule type" value="Genomic_DNA"/>
</dbReference>
<evidence type="ECO:0000313" key="2">
    <source>
        <dbReference type="Proteomes" id="UP000027821"/>
    </source>
</evidence>
<protein>
    <recommendedName>
        <fullName evidence="3">Peptidase S74 domain-containing protein</fullName>
    </recommendedName>
</protein>
<reference evidence="1 2" key="1">
    <citation type="submission" date="2014-04" db="EMBL/GenBank/DDBJ databases">
        <title>Characterization and application of a salt tolerant electro-active bacterium.</title>
        <authorList>
            <person name="Yang L."/>
            <person name="Wei S."/>
            <person name="Tay Q.X.M."/>
        </authorList>
    </citation>
    <scope>NUCLEOTIDE SEQUENCE [LARGE SCALE GENOMIC DNA]</scope>
    <source>
        <strain evidence="1 2">LY1</strain>
    </source>
</reference>
<name>A0A074LCY4_9BACT</name>
<evidence type="ECO:0000313" key="1">
    <source>
        <dbReference type="EMBL" id="KEO71617.1"/>
    </source>
</evidence>
<dbReference type="eggNOG" id="COG1044">
    <property type="taxonomic scope" value="Bacteria"/>
</dbReference>
<sequence>MKHTLLIVFCLLISFYSKGQFGIPGSGISYSMDMIGIGLSNPQSHFHVSNGPYFTHGLPANALIWIGGGNDLFDKQYINFRNPSKSDANAMYWWSSDIIFGRNKNKTNWSFKETHGDGLGSAIKDIIAAYITDGGGYSHLQKVIIAPNGGNVGVGIENPTHKFEVNGIVRAKEIKVEATNWPDYVFERDYELMSLDEVKSFIDQKGHLPGFKSEKEYSEEGVNLLELNQKLLEKVEEITLYLLHQQKAIEAQSQLIEKQQRELDFLLAKKATIY</sequence>
<organism evidence="1 2">
    <name type="scientific">Anditalea andensis</name>
    <dbReference type="NCBI Taxonomy" id="1048983"/>
    <lineage>
        <taxon>Bacteria</taxon>
        <taxon>Pseudomonadati</taxon>
        <taxon>Bacteroidota</taxon>
        <taxon>Cytophagia</taxon>
        <taxon>Cytophagales</taxon>
        <taxon>Cytophagaceae</taxon>
        <taxon>Anditalea</taxon>
    </lineage>
</organism>
<keyword evidence="2" id="KW-1185">Reference proteome</keyword>
<dbReference type="RefSeq" id="WP_051720379.1">
    <property type="nucleotide sequence ID" value="NZ_JMIH01000052.1"/>
</dbReference>
<dbReference type="Proteomes" id="UP000027821">
    <property type="component" value="Unassembled WGS sequence"/>
</dbReference>
<proteinExistence type="predicted"/>
<dbReference type="OrthoDB" id="1163828at2"/>